<dbReference type="OrthoDB" id="2664749at2"/>
<protein>
    <submittedName>
        <fullName evidence="2">Uncharacterized protein</fullName>
    </submittedName>
</protein>
<sequence length="113" mass="13081">MKKFTVMLMVLVLSLMVSSVSMANGVNQKVKQATMKVEKVYYMKGSGYYVAHTTKDQDGRFWVLQVTDIATTKEDKSFTNVLRKQYQDKQVEVTYVEPLNDDEEVEIWTVKVK</sequence>
<accession>A0A2V4W0G8</accession>
<feature type="signal peptide" evidence="1">
    <location>
        <begin position="1"/>
        <end position="23"/>
    </location>
</feature>
<comment type="caution">
    <text evidence="2">The sequence shown here is derived from an EMBL/GenBank/DDBJ whole genome shotgun (WGS) entry which is preliminary data.</text>
</comment>
<evidence type="ECO:0000313" key="2">
    <source>
        <dbReference type="EMBL" id="PYE51615.1"/>
    </source>
</evidence>
<dbReference type="RefSeq" id="WP_110894771.1">
    <property type="nucleotide sequence ID" value="NZ_QJSW01000002.1"/>
</dbReference>
<proteinExistence type="predicted"/>
<feature type="chain" id="PRO_5016055574" evidence="1">
    <location>
        <begin position="24"/>
        <end position="113"/>
    </location>
</feature>
<gene>
    <name evidence="2" type="ORF">DFQ00_102410</name>
</gene>
<name>A0A2V4W0G8_PAEBA</name>
<dbReference type="Proteomes" id="UP000247790">
    <property type="component" value="Unassembled WGS sequence"/>
</dbReference>
<evidence type="ECO:0000256" key="1">
    <source>
        <dbReference type="SAM" id="SignalP"/>
    </source>
</evidence>
<evidence type="ECO:0000313" key="3">
    <source>
        <dbReference type="Proteomes" id="UP000247790"/>
    </source>
</evidence>
<keyword evidence="1" id="KW-0732">Signal</keyword>
<reference evidence="2 3" key="1">
    <citation type="submission" date="2018-06" db="EMBL/GenBank/DDBJ databases">
        <title>Genomic Encyclopedia of Type Strains, Phase III (KMG-III): the genomes of soil and plant-associated and newly described type strains.</title>
        <authorList>
            <person name="Whitman W."/>
        </authorList>
    </citation>
    <scope>NUCLEOTIDE SEQUENCE [LARGE SCALE GENOMIC DNA]</scope>
    <source>
        <strain evidence="2 3">CECT 7022</strain>
    </source>
</reference>
<dbReference type="AlphaFoldDB" id="A0A2V4W0G8"/>
<dbReference type="EMBL" id="QJSW01000002">
    <property type="protein sequence ID" value="PYE51615.1"/>
    <property type="molecule type" value="Genomic_DNA"/>
</dbReference>
<organism evidence="2 3">
    <name type="scientific">Paenibacillus barcinonensis</name>
    <dbReference type="NCBI Taxonomy" id="198119"/>
    <lineage>
        <taxon>Bacteria</taxon>
        <taxon>Bacillati</taxon>
        <taxon>Bacillota</taxon>
        <taxon>Bacilli</taxon>
        <taxon>Bacillales</taxon>
        <taxon>Paenibacillaceae</taxon>
        <taxon>Paenibacillus</taxon>
    </lineage>
</organism>